<dbReference type="GO" id="GO:0032259">
    <property type="term" value="P:methylation"/>
    <property type="evidence" value="ECO:0007669"/>
    <property type="project" value="UniProtKB-KW"/>
</dbReference>
<dbReference type="EC" id="2.1.1.61" evidence="2"/>
<dbReference type="RefSeq" id="WP_070247691.1">
    <property type="nucleotide sequence ID" value="NZ_LROM01000077.1"/>
</dbReference>
<dbReference type="OrthoDB" id="5792777at2"/>
<dbReference type="Pfam" id="PF01593">
    <property type="entry name" value="Amino_oxidase"/>
    <property type="match status" value="1"/>
</dbReference>
<dbReference type="PANTHER" id="PTHR16128">
    <property type="entry name" value="FAD/NAD(P)-BINDING OXIDOREDUCTASE FAMILY PROTEIN"/>
    <property type="match status" value="1"/>
</dbReference>
<dbReference type="PATRIC" id="fig|762836.4.peg.2070"/>
<protein>
    <submittedName>
        <fullName evidence="2">tRNA 5-methylaminomethyl-2-thiouridine biosynthesis bifunctional protein MnmC</fullName>
        <ecNumber evidence="2">2.1.1.61</ecNumber>
    </submittedName>
</protein>
<dbReference type="Proteomes" id="UP000175989">
    <property type="component" value="Unassembled WGS sequence"/>
</dbReference>
<dbReference type="Gene3D" id="3.90.660.10">
    <property type="match status" value="1"/>
</dbReference>
<reference evidence="3" key="1">
    <citation type="journal article" date="2016" name="Front. Microbiol.">
        <title>Molecular Keys to the Janthinobacterium and Duganella spp. Interaction with the Plant Pathogen Fusarium graminearum.</title>
        <authorList>
            <person name="Haack F.S."/>
            <person name="Poehlein A."/>
            <person name="Kroger C."/>
            <person name="Voigt C.A."/>
            <person name="Piepenbring M."/>
            <person name="Bode H.B."/>
            <person name="Daniel R."/>
            <person name="Schafer W."/>
            <person name="Streit W.R."/>
        </authorList>
    </citation>
    <scope>NUCLEOTIDE SEQUENCE [LARGE SCALE GENOMIC DNA]</scope>
    <source>
        <strain evidence="3">T54</strain>
    </source>
</reference>
<dbReference type="Gene3D" id="3.50.50.60">
    <property type="entry name" value="FAD/NAD(P)-binding domain"/>
    <property type="match status" value="1"/>
</dbReference>
<organism evidence="2 3">
    <name type="scientific">Duganella phyllosphaerae</name>
    <dbReference type="NCBI Taxonomy" id="762836"/>
    <lineage>
        <taxon>Bacteria</taxon>
        <taxon>Pseudomonadati</taxon>
        <taxon>Pseudomonadota</taxon>
        <taxon>Betaproteobacteria</taxon>
        <taxon>Burkholderiales</taxon>
        <taxon>Oxalobacteraceae</taxon>
        <taxon>Telluria group</taxon>
        <taxon>Duganella</taxon>
    </lineage>
</organism>
<evidence type="ECO:0000313" key="2">
    <source>
        <dbReference type="EMBL" id="OFA02110.1"/>
    </source>
</evidence>
<name>A0A1E7WRJ3_9BURK</name>
<dbReference type="AlphaFoldDB" id="A0A1E7WRJ3"/>
<accession>A0A1E7WRJ3</accession>
<gene>
    <name evidence="2" type="primary">mnmC_2</name>
    <name evidence="2" type="ORF">DUPY_19940</name>
</gene>
<dbReference type="Pfam" id="PF13450">
    <property type="entry name" value="NAD_binding_8"/>
    <property type="match status" value="1"/>
</dbReference>
<proteinExistence type="predicted"/>
<keyword evidence="3" id="KW-1185">Reference proteome</keyword>
<dbReference type="GO" id="GO:0016491">
    <property type="term" value="F:oxidoreductase activity"/>
    <property type="evidence" value="ECO:0007669"/>
    <property type="project" value="InterPro"/>
</dbReference>
<keyword evidence="2" id="KW-0808">Transferase</keyword>
<dbReference type="InterPro" id="IPR036188">
    <property type="entry name" value="FAD/NAD-bd_sf"/>
</dbReference>
<dbReference type="SUPFAM" id="SSF51905">
    <property type="entry name" value="FAD/NAD(P)-binding domain"/>
    <property type="match status" value="1"/>
</dbReference>
<evidence type="ECO:0000259" key="1">
    <source>
        <dbReference type="Pfam" id="PF01593"/>
    </source>
</evidence>
<dbReference type="EMBL" id="LROM01000077">
    <property type="protein sequence ID" value="OFA02110.1"/>
    <property type="molecule type" value="Genomic_DNA"/>
</dbReference>
<sequence>MIATRPNIAVIGAGLAGLSCARHLQDAGCRVTVFDKARGPGGRMSTRRGDDWQCDHGAQYFTVRDNRFRDEVARWETAGVAALWEPRLAVLEADGSVARKAPDSTARFVGLPRMSAPAGWLAANLRVHSGYTIVDMQHDRAGWRLHSKEHGVHDDRYDAVVLAIPAPQATVLLQPLLPLTARQTVTDMLPCWTLMLRYRTPGIRFAPGYDAAFVNHGPLGWIARDGSKPGRQGSETWVLQATAGWSAQHLEDDSDSVIAALLAAFAALGAPPPDEVTAHRWRYARAGGQQDNGQAIQQNHVDEDGESAVLREAIWLPAVRVGVCGDWLAGGRVEDAWLSGRTLAAQVLASMACAASS</sequence>
<dbReference type="PANTHER" id="PTHR16128:SF5">
    <property type="entry name" value="FAD_NAD(P)-BINDING OXIDOREDUCTASE FAMILY PROTEIN"/>
    <property type="match status" value="1"/>
</dbReference>
<feature type="domain" description="Amine oxidase" evidence="1">
    <location>
        <begin position="114"/>
        <end position="348"/>
    </location>
</feature>
<keyword evidence="2" id="KW-0489">Methyltransferase</keyword>
<dbReference type="InterPro" id="IPR002937">
    <property type="entry name" value="Amino_oxidase"/>
</dbReference>
<comment type="caution">
    <text evidence="2">The sequence shown here is derived from an EMBL/GenBank/DDBJ whole genome shotgun (WGS) entry which is preliminary data.</text>
</comment>
<dbReference type="PROSITE" id="PS51257">
    <property type="entry name" value="PROKAR_LIPOPROTEIN"/>
    <property type="match status" value="1"/>
</dbReference>
<dbReference type="PRINTS" id="PR00419">
    <property type="entry name" value="ADXRDTASE"/>
</dbReference>
<dbReference type="GO" id="GO:0004808">
    <property type="term" value="F:tRNA (5-methylaminomethyl-2-thiouridylate)(34)-methyltransferase activity"/>
    <property type="evidence" value="ECO:0007669"/>
    <property type="project" value="UniProtKB-EC"/>
</dbReference>
<evidence type="ECO:0000313" key="3">
    <source>
        <dbReference type="Proteomes" id="UP000175989"/>
    </source>
</evidence>